<dbReference type="EMBL" id="CVQI01008002">
    <property type="protein sequence ID" value="CRK17492.1"/>
    <property type="molecule type" value="Genomic_DNA"/>
</dbReference>
<gene>
    <name evidence="2" type="ORF">BN1723_011310</name>
</gene>
<feature type="compositionally biased region" description="Basic and acidic residues" evidence="1">
    <location>
        <begin position="230"/>
        <end position="244"/>
    </location>
</feature>
<organism evidence="2 3">
    <name type="scientific">Verticillium longisporum</name>
    <name type="common">Verticillium dahliae var. longisporum</name>
    <dbReference type="NCBI Taxonomy" id="100787"/>
    <lineage>
        <taxon>Eukaryota</taxon>
        <taxon>Fungi</taxon>
        <taxon>Dikarya</taxon>
        <taxon>Ascomycota</taxon>
        <taxon>Pezizomycotina</taxon>
        <taxon>Sordariomycetes</taxon>
        <taxon>Hypocreomycetidae</taxon>
        <taxon>Glomerellales</taxon>
        <taxon>Plectosphaerellaceae</taxon>
        <taxon>Verticillium</taxon>
    </lineage>
</organism>
<evidence type="ECO:0000256" key="1">
    <source>
        <dbReference type="SAM" id="MobiDB-lite"/>
    </source>
</evidence>
<protein>
    <submittedName>
        <fullName evidence="2">Uncharacterized protein</fullName>
    </submittedName>
</protein>
<evidence type="ECO:0000313" key="2">
    <source>
        <dbReference type="EMBL" id="CRK17492.1"/>
    </source>
</evidence>
<feature type="region of interest" description="Disordered" evidence="1">
    <location>
        <begin position="1"/>
        <end position="54"/>
    </location>
</feature>
<feature type="compositionally biased region" description="Basic and acidic residues" evidence="1">
    <location>
        <begin position="253"/>
        <end position="264"/>
    </location>
</feature>
<name>A0A0G4L623_VERLO</name>
<dbReference type="AlphaFoldDB" id="A0A0G4L623"/>
<sequence length="264" mass="29219">MEQPSQPSKKRRLMPKEPPSAHSSNHHNHNANPQPASFPIEATQQSPAAPEAPLAERHDFESFARHLQDAAMLIQRQTERLPYAHVSVLLLRWEEDTTVEADLGALETILRDRYNYATECWNIPTVANPSIKLGVQMASFLEHGAPDHLLIIYYAGHGYLGADNQLYWACLAGSFFGRLEPADQLDYALEQSALLCAKNASTFRSHPLPEGAAAKGLNIWSVSGAMMSRYREPEAAPPQRRAEDGPTGSSAEQGREEAVHLSMD</sequence>
<evidence type="ECO:0000313" key="3">
    <source>
        <dbReference type="Proteomes" id="UP000045706"/>
    </source>
</evidence>
<dbReference type="Proteomes" id="UP000045706">
    <property type="component" value="Unassembled WGS sequence"/>
</dbReference>
<accession>A0A0G4L623</accession>
<feature type="region of interest" description="Disordered" evidence="1">
    <location>
        <begin position="230"/>
        <end position="264"/>
    </location>
</feature>
<proteinExistence type="predicted"/>
<reference evidence="3" key="1">
    <citation type="submission" date="2015-05" db="EMBL/GenBank/DDBJ databases">
        <authorList>
            <person name="Fogelqvist Johan"/>
        </authorList>
    </citation>
    <scope>NUCLEOTIDE SEQUENCE [LARGE SCALE GENOMIC DNA]</scope>
</reference>